<dbReference type="EMBL" id="LAZR01003643">
    <property type="protein sequence ID" value="KKN16152.1"/>
    <property type="molecule type" value="Genomic_DNA"/>
</dbReference>
<evidence type="ECO:0000313" key="2">
    <source>
        <dbReference type="EMBL" id="KKN16152.1"/>
    </source>
</evidence>
<organism evidence="2">
    <name type="scientific">marine sediment metagenome</name>
    <dbReference type="NCBI Taxonomy" id="412755"/>
    <lineage>
        <taxon>unclassified sequences</taxon>
        <taxon>metagenomes</taxon>
        <taxon>ecological metagenomes</taxon>
    </lineage>
</organism>
<keyword evidence="1" id="KW-1133">Transmembrane helix</keyword>
<name>A0A0F9NVM7_9ZZZZ</name>
<keyword evidence="1" id="KW-0472">Membrane</keyword>
<gene>
    <name evidence="2" type="ORF">LCGC14_0978890</name>
</gene>
<reference evidence="2" key="1">
    <citation type="journal article" date="2015" name="Nature">
        <title>Complex archaea that bridge the gap between prokaryotes and eukaryotes.</title>
        <authorList>
            <person name="Spang A."/>
            <person name="Saw J.H."/>
            <person name="Jorgensen S.L."/>
            <person name="Zaremba-Niedzwiedzka K."/>
            <person name="Martijn J."/>
            <person name="Lind A.E."/>
            <person name="van Eijk R."/>
            <person name="Schleper C."/>
            <person name="Guy L."/>
            <person name="Ettema T.J."/>
        </authorList>
    </citation>
    <scope>NUCLEOTIDE SEQUENCE</scope>
</reference>
<protein>
    <submittedName>
        <fullName evidence="2">Uncharacterized protein</fullName>
    </submittedName>
</protein>
<keyword evidence="1" id="KW-0812">Transmembrane</keyword>
<accession>A0A0F9NVM7</accession>
<sequence length="60" mass="6902">MEINRLIAKQADLLRFNKSHKKTKSRKEPQNFIIDYMLAGILFLAIILLVLFLIAGAFVL</sequence>
<proteinExistence type="predicted"/>
<comment type="caution">
    <text evidence="2">The sequence shown here is derived from an EMBL/GenBank/DDBJ whole genome shotgun (WGS) entry which is preliminary data.</text>
</comment>
<feature type="transmembrane region" description="Helical" evidence="1">
    <location>
        <begin position="32"/>
        <end position="59"/>
    </location>
</feature>
<evidence type="ECO:0000256" key="1">
    <source>
        <dbReference type="SAM" id="Phobius"/>
    </source>
</evidence>
<dbReference type="AlphaFoldDB" id="A0A0F9NVM7"/>